<reference evidence="4 5" key="1">
    <citation type="submission" date="2020-08" db="EMBL/GenBank/DDBJ databases">
        <title>A Genomic Blueprint of the Chicken Gut Microbiome.</title>
        <authorList>
            <person name="Gilroy R."/>
            <person name="Ravi A."/>
            <person name="Getino M."/>
            <person name="Pursley I."/>
            <person name="Horton D.L."/>
            <person name="Alikhan N.-F."/>
            <person name="Baker D."/>
            <person name="Gharbi K."/>
            <person name="Hall N."/>
            <person name="Watson M."/>
            <person name="Adriaenssens E.M."/>
            <person name="Foster-Nyarko E."/>
            <person name="Jarju S."/>
            <person name="Secka A."/>
            <person name="Antonio M."/>
            <person name="Oren A."/>
            <person name="Chaudhuri R."/>
            <person name="La Ragione R.M."/>
            <person name="Hildebrand F."/>
            <person name="Pallen M.J."/>
        </authorList>
    </citation>
    <scope>NUCLEOTIDE SEQUENCE [LARGE SCALE GENOMIC DNA]</scope>
    <source>
        <strain evidence="4 5">Sa3CVN1</strain>
    </source>
</reference>
<dbReference type="Gene3D" id="2.40.420.20">
    <property type="match status" value="1"/>
</dbReference>
<dbReference type="InterPro" id="IPR050465">
    <property type="entry name" value="UPF0194_transport"/>
</dbReference>
<evidence type="ECO:0000256" key="1">
    <source>
        <dbReference type="ARBA" id="ARBA00004196"/>
    </source>
</evidence>
<keyword evidence="2" id="KW-0175">Coiled coil</keyword>
<comment type="subcellular location">
    <subcellularLocation>
        <location evidence="1">Cell envelope</location>
    </subcellularLocation>
</comment>
<comment type="caution">
    <text evidence="4">The sequence shown here is derived from an EMBL/GenBank/DDBJ whole genome shotgun (WGS) entry which is preliminary data.</text>
</comment>
<dbReference type="SUPFAM" id="SSF111369">
    <property type="entry name" value="HlyD-like secretion proteins"/>
    <property type="match status" value="1"/>
</dbReference>
<dbReference type="PANTHER" id="PTHR32347:SF14">
    <property type="entry name" value="EFFLUX SYSTEM COMPONENT YKNX-RELATED"/>
    <property type="match status" value="1"/>
</dbReference>
<dbReference type="Pfam" id="PF25990">
    <property type="entry name" value="Beta-barrel_YknX"/>
    <property type="match status" value="1"/>
</dbReference>
<keyword evidence="5" id="KW-1185">Reference proteome</keyword>
<dbReference type="PANTHER" id="PTHR32347">
    <property type="entry name" value="EFFLUX SYSTEM COMPONENT YKNX-RELATED"/>
    <property type="match status" value="1"/>
</dbReference>
<gene>
    <name evidence="4" type="ORF">H9661_15820</name>
</gene>
<name>A0ABR8PXF5_9CLOT</name>
<evidence type="ECO:0000256" key="2">
    <source>
        <dbReference type="ARBA" id="ARBA00023054"/>
    </source>
</evidence>
<sequence>MNKRNKKITIYCLMICIVLSTTCYGYNKFLNNKSNIITINTKKVLAKKARMNASIHGTGSVYASISRDISPNNNGKINNLSIKAGDTIEAGTKLFDSESEELLKSLKDAETNLSRQKLTLEIDTKNYNDSLDNVKKSINDANSLLRSLDNELNGIGPISEAFNGDLLKEAIENLDKDKGNLENYIKYYNELLESFDTAFNNISSKLNNIYDNLVIKSPINGVVLDIKHKNGDAIKGSLGSISGDYLKRIGLATVVLIIADKNDLNKKIEITPNYDGIINSLNLKVGDTVKEGQALFCYTSDLLNENIEKIKCNLKSQKSMLEELKNSSKLELDKLNINDAEIQLNIIKEAVNNISVISPINGVVTIVNNKNGDLVSGINGVGTSSLGIPQPTNTILTIIDPTSLKVKVTVDELDITKIKVGQKVQIRFDAAGDKLYEGNVDYVPEVGTPINDVTKYNVIISIDNIEYAKVGMSANISIILDSKKDGLAVPIEAILEKDNKKYVKSKSGNLIEVKTGIENENYVEILDGISEGEEILAD</sequence>
<dbReference type="Gene3D" id="2.40.50.100">
    <property type="match status" value="1"/>
</dbReference>
<dbReference type="InterPro" id="IPR058636">
    <property type="entry name" value="Beta-barrel_YknX"/>
</dbReference>
<evidence type="ECO:0000259" key="3">
    <source>
        <dbReference type="Pfam" id="PF25990"/>
    </source>
</evidence>
<dbReference type="EMBL" id="JACSRA010000029">
    <property type="protein sequence ID" value="MBD7912819.1"/>
    <property type="molecule type" value="Genomic_DNA"/>
</dbReference>
<organism evidence="4 5">
    <name type="scientific">Clostridium cibarium</name>
    <dbReference type="NCBI Taxonomy" id="2762247"/>
    <lineage>
        <taxon>Bacteria</taxon>
        <taxon>Bacillati</taxon>
        <taxon>Bacillota</taxon>
        <taxon>Clostridia</taxon>
        <taxon>Eubacteriales</taxon>
        <taxon>Clostridiaceae</taxon>
        <taxon>Clostridium</taxon>
    </lineage>
</organism>
<dbReference type="RefSeq" id="WP_191769703.1">
    <property type="nucleotide sequence ID" value="NZ_JACSRA010000029.1"/>
</dbReference>
<dbReference type="Gene3D" id="2.40.30.170">
    <property type="match status" value="1"/>
</dbReference>
<feature type="domain" description="YknX-like beta-barrel" evidence="3">
    <location>
        <begin position="404"/>
        <end position="478"/>
    </location>
</feature>
<evidence type="ECO:0000313" key="5">
    <source>
        <dbReference type="Proteomes" id="UP000627781"/>
    </source>
</evidence>
<accession>A0ABR8PXF5</accession>
<dbReference type="Proteomes" id="UP000627781">
    <property type="component" value="Unassembled WGS sequence"/>
</dbReference>
<evidence type="ECO:0000313" key="4">
    <source>
        <dbReference type="EMBL" id="MBD7912819.1"/>
    </source>
</evidence>
<protein>
    <submittedName>
        <fullName evidence="4">Efflux RND transporter periplasmic adaptor subunit</fullName>
    </submittedName>
</protein>
<proteinExistence type="predicted"/>